<dbReference type="SUPFAM" id="SSF54637">
    <property type="entry name" value="Thioesterase/thiol ester dehydrase-isomerase"/>
    <property type="match status" value="1"/>
</dbReference>
<protein>
    <submittedName>
        <fullName evidence="2">LALA0S09e03774g1_1</fullName>
    </submittedName>
</protein>
<comment type="similarity">
    <text evidence="1">Belongs to the lcsJ thioesterase family.</text>
</comment>
<dbReference type="GeneID" id="34687365"/>
<proteinExistence type="inferred from homology"/>
<dbReference type="InterPro" id="IPR029069">
    <property type="entry name" value="HotDog_dom_sf"/>
</dbReference>
<organism evidence="2 3">
    <name type="scientific">Lachancea lanzarotensis</name>
    <dbReference type="NCBI Taxonomy" id="1245769"/>
    <lineage>
        <taxon>Eukaryota</taxon>
        <taxon>Fungi</taxon>
        <taxon>Dikarya</taxon>
        <taxon>Ascomycota</taxon>
        <taxon>Saccharomycotina</taxon>
        <taxon>Saccharomycetes</taxon>
        <taxon>Saccharomycetales</taxon>
        <taxon>Saccharomycetaceae</taxon>
        <taxon>Lachancea</taxon>
    </lineage>
</organism>
<dbReference type="Pfam" id="PF13279">
    <property type="entry name" value="4HBT_2"/>
    <property type="match status" value="1"/>
</dbReference>
<reference evidence="2 3" key="1">
    <citation type="submission" date="2014-12" db="EMBL/GenBank/DDBJ databases">
        <authorList>
            <person name="Neuveglise Cecile"/>
        </authorList>
    </citation>
    <scope>NUCLEOTIDE SEQUENCE [LARGE SCALE GENOMIC DNA]</scope>
    <source>
        <strain evidence="2 3">CBS 12615</strain>
    </source>
</reference>
<evidence type="ECO:0000256" key="1">
    <source>
        <dbReference type="ARBA" id="ARBA00038476"/>
    </source>
</evidence>
<name>A0A0C7NDR7_9SACH</name>
<gene>
    <name evidence="2" type="ORF">LALA0_S09e03774g</name>
</gene>
<dbReference type="RefSeq" id="XP_022630056.1">
    <property type="nucleotide sequence ID" value="XM_022770747.1"/>
</dbReference>
<dbReference type="PANTHER" id="PTHR12475">
    <property type="match status" value="1"/>
</dbReference>
<dbReference type="HOGENOM" id="CLU_040660_3_0_1"/>
<dbReference type="CDD" id="cd00586">
    <property type="entry name" value="4HBT"/>
    <property type="match status" value="1"/>
</dbReference>
<evidence type="ECO:0000313" key="2">
    <source>
        <dbReference type="EMBL" id="CEP63844.1"/>
    </source>
</evidence>
<keyword evidence="3" id="KW-1185">Reference proteome</keyword>
<accession>A0A0C7NDR7</accession>
<dbReference type="PANTHER" id="PTHR12475:SF4">
    <property type="entry name" value="PROTEIN THEM6"/>
    <property type="match status" value="1"/>
</dbReference>
<dbReference type="EMBL" id="LN736368">
    <property type="protein sequence ID" value="CEP63844.1"/>
    <property type="molecule type" value="Genomic_DNA"/>
</dbReference>
<sequence>MGILGSLSKYLAIAILISTYKSLPGAYFVRFYARVIDNLVIPLIFGKNTKTIQQLQNDKYGCFAYAELSTYASLFECDFYMHKSNSTYFEELDVSRTDLMTKIFQKLFLTSKRYPYVPVANVFTTFIKEIKPFQTYKVRSCILCWDEKWLYVISRFLTKNGSQLAALSITKYVLKDGRKTIPPQTALEICGLYNEDVQKVSEQNMQVLSQQCGFHKTSPLEELKHEYNRI</sequence>
<dbReference type="OrthoDB" id="265761at2759"/>
<evidence type="ECO:0000313" key="3">
    <source>
        <dbReference type="Proteomes" id="UP000054304"/>
    </source>
</evidence>
<dbReference type="Gene3D" id="3.10.129.10">
    <property type="entry name" value="Hotdog Thioesterase"/>
    <property type="match status" value="1"/>
</dbReference>
<dbReference type="AlphaFoldDB" id="A0A0C7NDR7"/>
<dbReference type="InterPro" id="IPR051490">
    <property type="entry name" value="THEM6_lcsJ_thioesterase"/>
</dbReference>
<dbReference type="Proteomes" id="UP000054304">
    <property type="component" value="Unassembled WGS sequence"/>
</dbReference>